<dbReference type="Proteomes" id="UP000314294">
    <property type="component" value="Unassembled WGS sequence"/>
</dbReference>
<accession>A0A4Z2FU82</accession>
<name>A0A4Z2FU82_9TELE</name>
<comment type="caution">
    <text evidence="1">The sequence shown here is derived from an EMBL/GenBank/DDBJ whole genome shotgun (WGS) entry which is preliminary data.</text>
</comment>
<proteinExistence type="predicted"/>
<dbReference type="EMBL" id="SRLO01000904">
    <property type="protein sequence ID" value="TNN44395.1"/>
    <property type="molecule type" value="Genomic_DNA"/>
</dbReference>
<sequence>MKTVQQKRICARHLRQDNLMGTYKCKLLIMAAKPLTFGIIGNARFLKEDGILYTNYTSSSKSLGGSRCVSFKSEGPYFLFPQI</sequence>
<organism evidence="1 2">
    <name type="scientific">Liparis tanakae</name>
    <name type="common">Tanaka's snailfish</name>
    <dbReference type="NCBI Taxonomy" id="230148"/>
    <lineage>
        <taxon>Eukaryota</taxon>
        <taxon>Metazoa</taxon>
        <taxon>Chordata</taxon>
        <taxon>Craniata</taxon>
        <taxon>Vertebrata</taxon>
        <taxon>Euteleostomi</taxon>
        <taxon>Actinopterygii</taxon>
        <taxon>Neopterygii</taxon>
        <taxon>Teleostei</taxon>
        <taxon>Neoteleostei</taxon>
        <taxon>Acanthomorphata</taxon>
        <taxon>Eupercaria</taxon>
        <taxon>Perciformes</taxon>
        <taxon>Cottioidei</taxon>
        <taxon>Cottales</taxon>
        <taxon>Liparidae</taxon>
        <taxon>Liparis</taxon>
    </lineage>
</organism>
<gene>
    <name evidence="1" type="ORF">EYF80_045388</name>
</gene>
<dbReference type="AlphaFoldDB" id="A0A4Z2FU82"/>
<protein>
    <submittedName>
        <fullName evidence="1">Uncharacterized protein</fullName>
    </submittedName>
</protein>
<keyword evidence="2" id="KW-1185">Reference proteome</keyword>
<evidence type="ECO:0000313" key="1">
    <source>
        <dbReference type="EMBL" id="TNN44395.1"/>
    </source>
</evidence>
<reference evidence="1 2" key="1">
    <citation type="submission" date="2019-03" db="EMBL/GenBank/DDBJ databases">
        <title>First draft genome of Liparis tanakae, snailfish: a comprehensive survey of snailfish specific genes.</title>
        <authorList>
            <person name="Kim W."/>
            <person name="Song I."/>
            <person name="Jeong J.-H."/>
            <person name="Kim D."/>
            <person name="Kim S."/>
            <person name="Ryu S."/>
            <person name="Song J.Y."/>
            <person name="Lee S.K."/>
        </authorList>
    </citation>
    <scope>NUCLEOTIDE SEQUENCE [LARGE SCALE GENOMIC DNA]</scope>
    <source>
        <tissue evidence="1">Muscle</tissue>
    </source>
</reference>
<evidence type="ECO:0000313" key="2">
    <source>
        <dbReference type="Proteomes" id="UP000314294"/>
    </source>
</evidence>